<sequence>MGYACTPICPRALQFSNPRIPLIGFPSIPSGVTNKQDNVRSMDEQASRIASYRQSAIATDVPKTHRFYTEITWLVNRGITTGYADGTFRPSEDLDRGAMAAFLYRMSGKPAFTPPATSPFTDVPKTHKFYKEITWMKAKGITSGYADGTFKPLDNVSRSAMSAFLYRFNGKPAFTPPSTSPFSDVPKTHQFYKEITWMKAKGISTGNADGTFAPSSAVTREAMAAFLYRYDQKLG</sequence>
<evidence type="ECO:0000259" key="1">
    <source>
        <dbReference type="PROSITE" id="PS51272"/>
    </source>
</evidence>
<accession>A0ABX6JZB4</accession>
<protein>
    <submittedName>
        <fullName evidence="2">S-layer homology domain-containing protein</fullName>
    </submittedName>
</protein>
<feature type="domain" description="SLH" evidence="1">
    <location>
        <begin position="181"/>
        <end position="235"/>
    </location>
</feature>
<reference evidence="2 3" key="1">
    <citation type="submission" date="2020-03" db="EMBL/GenBank/DDBJ databases">
        <title>Leucobacter sp. nov., isolated from beetles.</title>
        <authorList>
            <person name="Hyun D.-W."/>
            <person name="Bae J.-W."/>
        </authorList>
    </citation>
    <scope>NUCLEOTIDE SEQUENCE [LARGE SCALE GENOMIC DNA]</scope>
    <source>
        <strain evidence="2 3">HDW9A</strain>
    </source>
</reference>
<dbReference type="InterPro" id="IPR001119">
    <property type="entry name" value="SLH_dom"/>
</dbReference>
<gene>
    <name evidence="2" type="ORF">G7066_04405</name>
</gene>
<dbReference type="Pfam" id="PF00395">
    <property type="entry name" value="SLH"/>
    <property type="match status" value="3"/>
</dbReference>
<name>A0ABX6JZB4_9MICO</name>
<organism evidence="2 3">
    <name type="scientific">Leucobacter coleopterorum</name>
    <dbReference type="NCBI Taxonomy" id="2714933"/>
    <lineage>
        <taxon>Bacteria</taxon>
        <taxon>Bacillati</taxon>
        <taxon>Actinomycetota</taxon>
        <taxon>Actinomycetes</taxon>
        <taxon>Micrococcales</taxon>
        <taxon>Microbacteriaceae</taxon>
        <taxon>Leucobacter</taxon>
    </lineage>
</organism>
<dbReference type="PROSITE" id="PS51272">
    <property type="entry name" value="SLH"/>
    <property type="match status" value="3"/>
</dbReference>
<dbReference type="EMBL" id="CP049933">
    <property type="protein sequence ID" value="QIM19663.1"/>
    <property type="molecule type" value="Genomic_DNA"/>
</dbReference>
<dbReference type="InterPro" id="IPR051465">
    <property type="entry name" value="Cell_Envelope_Struct_Comp"/>
</dbReference>
<feature type="domain" description="SLH" evidence="1">
    <location>
        <begin position="54"/>
        <end position="115"/>
    </location>
</feature>
<dbReference type="PANTHER" id="PTHR43308:SF5">
    <property type="entry name" value="S-LAYER PROTEIN _ PEPTIDOGLYCAN ENDO-BETA-N-ACETYLGLUCOSAMINIDASE"/>
    <property type="match status" value="1"/>
</dbReference>
<proteinExistence type="predicted"/>
<dbReference type="Proteomes" id="UP000503441">
    <property type="component" value="Chromosome"/>
</dbReference>
<keyword evidence="3" id="KW-1185">Reference proteome</keyword>
<feature type="domain" description="SLH" evidence="1">
    <location>
        <begin position="116"/>
        <end position="179"/>
    </location>
</feature>
<evidence type="ECO:0000313" key="3">
    <source>
        <dbReference type="Proteomes" id="UP000503441"/>
    </source>
</evidence>
<evidence type="ECO:0000313" key="2">
    <source>
        <dbReference type="EMBL" id="QIM19663.1"/>
    </source>
</evidence>
<dbReference type="PANTHER" id="PTHR43308">
    <property type="entry name" value="OUTER MEMBRANE PROTEIN ALPHA-RELATED"/>
    <property type="match status" value="1"/>
</dbReference>